<sequence length="90" mass="10305">MKLIGCMMGQNAENTIKLAVNSFKGCDKLIYLDGGSTDETIKILQENDLPNDVILIRNTWDKTKDGMAAIQKNFMLEYLKENYMRLGYSY</sequence>
<gene>
    <name evidence="1" type="ORF">LCGC14_2437940</name>
</gene>
<name>A0A0F9BJX9_9ZZZZ</name>
<evidence type="ECO:0000313" key="1">
    <source>
        <dbReference type="EMBL" id="KKL22189.1"/>
    </source>
</evidence>
<organism evidence="1">
    <name type="scientific">marine sediment metagenome</name>
    <dbReference type="NCBI Taxonomy" id="412755"/>
    <lineage>
        <taxon>unclassified sequences</taxon>
        <taxon>metagenomes</taxon>
        <taxon>ecological metagenomes</taxon>
    </lineage>
</organism>
<dbReference type="AlphaFoldDB" id="A0A0F9BJX9"/>
<comment type="caution">
    <text evidence="1">The sequence shown here is derived from an EMBL/GenBank/DDBJ whole genome shotgun (WGS) entry which is preliminary data.</text>
</comment>
<dbReference type="EMBL" id="LAZR01037444">
    <property type="protein sequence ID" value="KKL22189.1"/>
    <property type="molecule type" value="Genomic_DNA"/>
</dbReference>
<reference evidence="1" key="1">
    <citation type="journal article" date="2015" name="Nature">
        <title>Complex archaea that bridge the gap between prokaryotes and eukaryotes.</title>
        <authorList>
            <person name="Spang A."/>
            <person name="Saw J.H."/>
            <person name="Jorgensen S.L."/>
            <person name="Zaremba-Niedzwiedzka K."/>
            <person name="Martijn J."/>
            <person name="Lind A.E."/>
            <person name="van Eijk R."/>
            <person name="Schleper C."/>
            <person name="Guy L."/>
            <person name="Ettema T.J."/>
        </authorList>
    </citation>
    <scope>NUCLEOTIDE SEQUENCE</scope>
</reference>
<dbReference type="InterPro" id="IPR029044">
    <property type="entry name" value="Nucleotide-diphossugar_trans"/>
</dbReference>
<dbReference type="SUPFAM" id="SSF53448">
    <property type="entry name" value="Nucleotide-diphospho-sugar transferases"/>
    <property type="match status" value="1"/>
</dbReference>
<proteinExistence type="predicted"/>
<protein>
    <recommendedName>
        <fullName evidence="2">Glycosyltransferase 2-like domain-containing protein</fullName>
    </recommendedName>
</protein>
<evidence type="ECO:0008006" key="2">
    <source>
        <dbReference type="Google" id="ProtNLM"/>
    </source>
</evidence>
<accession>A0A0F9BJX9</accession>